<dbReference type="Gene3D" id="2.40.340.10">
    <property type="entry name" value="MoeA, C-terminal, domain IV"/>
    <property type="match status" value="1"/>
</dbReference>
<comment type="catalytic activity">
    <reaction evidence="6">
        <text>adenylyl-molybdopterin + molybdate = Mo-molybdopterin + AMP + H(+)</text>
        <dbReference type="Rhea" id="RHEA:35047"/>
        <dbReference type="ChEBI" id="CHEBI:15378"/>
        <dbReference type="ChEBI" id="CHEBI:36264"/>
        <dbReference type="ChEBI" id="CHEBI:62727"/>
        <dbReference type="ChEBI" id="CHEBI:71302"/>
        <dbReference type="ChEBI" id="CHEBI:456215"/>
        <dbReference type="EC" id="2.10.1.1"/>
    </reaction>
</comment>
<dbReference type="SUPFAM" id="SSF63867">
    <property type="entry name" value="MoeA C-terminal domain-like"/>
    <property type="match status" value="1"/>
</dbReference>
<dbReference type="CDD" id="cd00887">
    <property type="entry name" value="MoeA"/>
    <property type="match status" value="1"/>
</dbReference>
<dbReference type="STRING" id="67356.AQJ84_16595"/>
<comment type="caution">
    <text evidence="10">The sequence shown here is derived from an EMBL/GenBank/DDBJ whole genome shotgun (WGS) entry which is preliminary data.</text>
</comment>
<comment type="pathway">
    <text evidence="2 7">Cofactor biosynthesis; molybdopterin biosynthesis.</text>
</comment>
<accession>A0A0L8LAA2</accession>
<keyword evidence="5 7" id="KW-0501">Molybdenum cofactor biosynthesis</keyword>
<evidence type="ECO:0000256" key="3">
    <source>
        <dbReference type="ARBA" id="ARBA00010763"/>
    </source>
</evidence>
<organism evidence="10 11">
    <name type="scientific">Streptomyces resistomycificus</name>
    <dbReference type="NCBI Taxonomy" id="67356"/>
    <lineage>
        <taxon>Bacteria</taxon>
        <taxon>Bacillati</taxon>
        <taxon>Actinomycetota</taxon>
        <taxon>Actinomycetes</taxon>
        <taxon>Kitasatosporales</taxon>
        <taxon>Streptomycetaceae</taxon>
        <taxon>Streptomyces</taxon>
        <taxon>Streptomyces aurantiacus group</taxon>
    </lineage>
</organism>
<proteinExistence type="inferred from homology"/>
<evidence type="ECO:0000313" key="10">
    <source>
        <dbReference type="EMBL" id="KOG35044.1"/>
    </source>
</evidence>
<dbReference type="Pfam" id="PF00994">
    <property type="entry name" value="MoCF_biosynth"/>
    <property type="match status" value="1"/>
</dbReference>
<comment type="similarity">
    <text evidence="3 7">Belongs to the MoeA family.</text>
</comment>
<dbReference type="PANTHER" id="PTHR10192">
    <property type="entry name" value="MOLYBDOPTERIN BIOSYNTHESIS PROTEIN"/>
    <property type="match status" value="1"/>
</dbReference>
<comment type="function">
    <text evidence="1 7">Catalyzes the insertion of molybdate into adenylated molybdopterin with the concomitant release of AMP.</text>
</comment>
<dbReference type="RefSeq" id="WP_030042166.1">
    <property type="nucleotide sequence ID" value="NZ_KL575613.1"/>
</dbReference>
<evidence type="ECO:0000256" key="1">
    <source>
        <dbReference type="ARBA" id="ARBA00002901"/>
    </source>
</evidence>
<dbReference type="InterPro" id="IPR001453">
    <property type="entry name" value="MoaB/Mog_dom"/>
</dbReference>
<keyword evidence="7" id="KW-0479">Metal-binding</keyword>
<evidence type="ECO:0000256" key="8">
    <source>
        <dbReference type="SAM" id="MobiDB-lite"/>
    </source>
</evidence>
<dbReference type="Proteomes" id="UP000037251">
    <property type="component" value="Unassembled WGS sequence"/>
</dbReference>
<dbReference type="InterPro" id="IPR036135">
    <property type="entry name" value="MoeA_linker/N_sf"/>
</dbReference>
<dbReference type="GO" id="GO:0061599">
    <property type="term" value="F:molybdopterin molybdotransferase activity"/>
    <property type="evidence" value="ECO:0007669"/>
    <property type="project" value="UniProtKB-UniRule"/>
</dbReference>
<dbReference type="InterPro" id="IPR005111">
    <property type="entry name" value="MoeA_C_domain_IV"/>
</dbReference>
<sequence>MTARAARTGEDAEDSEDLDVEEVLALVNEAHGHPVGGHVPAPAPRAGRQEAARRPAPRHRATPWPEARATAARAAARTAHRAPVSVTLDDALGLTLAAPLSALTDLPSFDTSAMDGWAVAGPGPWAVRDEGVLAGHAEPDPLTDGEAVRIATGARIPLDTTAVLRSEHGRTDDKGHLHTTREMAHGQDIRPRGQECRSGDQLLPAGTLVTPAVLGLAAAAGYDTVTAVPRPRVEVLVLGDELLTEGRPHDGLIRDALGPMLPPWLRALGAEIVAVRRLGDDAKALHKALTASAADLIVTTGGTASGPVDHVHPTLRRIGAELLVDGVDVRPGHPMLLARTKEGQHLVGLPGNPLAAVSGLLTLAEPLLRALAARPAPEPYTLPLRDEVHGHPDDTRLIPVVLRGDSAVPLHYNGPAMLRGIAAADALAVVPPGGARPGQETELLDLPWATAGIGVCFT</sequence>
<dbReference type="UniPathway" id="UPA00344"/>
<dbReference type="EC" id="2.10.1.1" evidence="7"/>
<dbReference type="Gene3D" id="2.170.190.11">
    <property type="entry name" value="Molybdopterin biosynthesis moea protein, domain 3"/>
    <property type="match status" value="1"/>
</dbReference>
<dbReference type="PANTHER" id="PTHR10192:SF5">
    <property type="entry name" value="GEPHYRIN"/>
    <property type="match status" value="1"/>
</dbReference>
<dbReference type="InterPro" id="IPR036688">
    <property type="entry name" value="MoeA_C_domain_IV_sf"/>
</dbReference>
<dbReference type="OrthoDB" id="3196725at2"/>
<evidence type="ECO:0000256" key="7">
    <source>
        <dbReference type="RuleBase" id="RU365090"/>
    </source>
</evidence>
<dbReference type="GO" id="GO:0046872">
    <property type="term" value="F:metal ion binding"/>
    <property type="evidence" value="ECO:0007669"/>
    <property type="project" value="UniProtKB-UniRule"/>
</dbReference>
<gene>
    <name evidence="10" type="ORF">ADK37_16830</name>
</gene>
<dbReference type="PATRIC" id="fig|67356.5.peg.3598"/>
<evidence type="ECO:0000256" key="6">
    <source>
        <dbReference type="ARBA" id="ARBA00047317"/>
    </source>
</evidence>
<keyword evidence="7" id="KW-0460">Magnesium</keyword>
<comment type="cofactor">
    <cofactor evidence="7">
        <name>Mg(2+)</name>
        <dbReference type="ChEBI" id="CHEBI:18420"/>
    </cofactor>
</comment>
<evidence type="ECO:0000313" key="11">
    <source>
        <dbReference type="Proteomes" id="UP000037251"/>
    </source>
</evidence>
<feature type="region of interest" description="Disordered" evidence="8">
    <location>
        <begin position="28"/>
        <end position="66"/>
    </location>
</feature>
<dbReference type="AlphaFoldDB" id="A0A0L8LAA2"/>
<dbReference type="SUPFAM" id="SSF63882">
    <property type="entry name" value="MoeA N-terminal region -like"/>
    <property type="match status" value="1"/>
</dbReference>
<evidence type="ECO:0000256" key="2">
    <source>
        <dbReference type="ARBA" id="ARBA00005046"/>
    </source>
</evidence>
<dbReference type="Gene3D" id="3.40.980.10">
    <property type="entry name" value="MoaB/Mog-like domain"/>
    <property type="match status" value="1"/>
</dbReference>
<reference evidence="11" key="1">
    <citation type="submission" date="2015-07" db="EMBL/GenBank/DDBJ databases">
        <authorList>
            <person name="Ju K.-S."/>
            <person name="Doroghazi J.R."/>
            <person name="Metcalf W.W."/>
        </authorList>
    </citation>
    <scope>NUCLEOTIDE SEQUENCE [LARGE SCALE GENOMIC DNA]</scope>
    <source>
        <strain evidence="11">NRRL 2290</strain>
    </source>
</reference>
<keyword evidence="11" id="KW-1185">Reference proteome</keyword>
<evidence type="ECO:0000259" key="9">
    <source>
        <dbReference type="SMART" id="SM00852"/>
    </source>
</evidence>
<dbReference type="Pfam" id="PF03454">
    <property type="entry name" value="MoeA_C"/>
    <property type="match status" value="1"/>
</dbReference>
<name>A0A0L8LAA2_9ACTN</name>
<evidence type="ECO:0000256" key="5">
    <source>
        <dbReference type="ARBA" id="ARBA00023150"/>
    </source>
</evidence>
<protein>
    <recommendedName>
        <fullName evidence="7">Molybdopterin molybdenumtransferase</fullName>
        <ecNumber evidence="7">2.10.1.1</ecNumber>
    </recommendedName>
</protein>
<dbReference type="Gene3D" id="3.90.105.10">
    <property type="entry name" value="Molybdopterin biosynthesis moea protein, domain 2"/>
    <property type="match status" value="1"/>
</dbReference>
<dbReference type="InterPro" id="IPR005110">
    <property type="entry name" value="MoeA_linker/N"/>
</dbReference>
<evidence type="ECO:0000256" key="4">
    <source>
        <dbReference type="ARBA" id="ARBA00022505"/>
    </source>
</evidence>
<dbReference type="GO" id="GO:0005829">
    <property type="term" value="C:cytosol"/>
    <property type="evidence" value="ECO:0007669"/>
    <property type="project" value="TreeGrafter"/>
</dbReference>
<dbReference type="Pfam" id="PF03453">
    <property type="entry name" value="MoeA_N"/>
    <property type="match status" value="1"/>
</dbReference>
<keyword evidence="4 7" id="KW-0500">Molybdenum</keyword>
<dbReference type="SUPFAM" id="SSF53218">
    <property type="entry name" value="Molybdenum cofactor biosynthesis proteins"/>
    <property type="match status" value="1"/>
</dbReference>
<dbReference type="GO" id="GO:0006777">
    <property type="term" value="P:Mo-molybdopterin cofactor biosynthetic process"/>
    <property type="evidence" value="ECO:0007669"/>
    <property type="project" value="UniProtKB-UniRule"/>
</dbReference>
<feature type="domain" description="MoaB/Mog" evidence="9">
    <location>
        <begin position="234"/>
        <end position="370"/>
    </location>
</feature>
<dbReference type="InterPro" id="IPR038987">
    <property type="entry name" value="MoeA-like"/>
</dbReference>
<keyword evidence="7" id="KW-0808">Transferase</keyword>
<dbReference type="InterPro" id="IPR036425">
    <property type="entry name" value="MoaB/Mog-like_dom_sf"/>
</dbReference>
<dbReference type="EMBL" id="LGUS01000160">
    <property type="protein sequence ID" value="KOG35044.1"/>
    <property type="molecule type" value="Genomic_DNA"/>
</dbReference>
<dbReference type="SMART" id="SM00852">
    <property type="entry name" value="MoCF_biosynth"/>
    <property type="match status" value="1"/>
</dbReference>
<dbReference type="eggNOG" id="COG0303">
    <property type="taxonomic scope" value="Bacteria"/>
</dbReference>